<evidence type="ECO:0000313" key="2">
    <source>
        <dbReference type="EMBL" id="GHK52967.1"/>
    </source>
</evidence>
<sequence>MIGNLRRQRGLIQQGIERDQTDVGVNARQRLAGGIHLRLAEGGVAVQRLALQVGERDSVEIEQGELPDPAAARYCAAAQPSPPRPTTSTRAAFNRSWPSKSKPRKTICRL</sequence>
<evidence type="ECO:0000313" key="3">
    <source>
        <dbReference type="Proteomes" id="UP000655094"/>
    </source>
</evidence>
<name>A0A919HUB2_KLEPN</name>
<comment type="caution">
    <text evidence="2">The sequence shown here is derived from an EMBL/GenBank/DDBJ whole genome shotgun (WGS) entry which is preliminary data.</text>
</comment>
<dbReference type="Proteomes" id="UP000655094">
    <property type="component" value="Unassembled WGS sequence"/>
</dbReference>
<accession>A0A919HUB2</accession>
<gene>
    <name evidence="2" type="ORF">KPZU09_27030</name>
</gene>
<evidence type="ECO:0000256" key="1">
    <source>
        <dbReference type="SAM" id="MobiDB-lite"/>
    </source>
</evidence>
<dbReference type="EMBL" id="BNFF01000001">
    <property type="protein sequence ID" value="GHK52967.1"/>
    <property type="molecule type" value="Genomic_DNA"/>
</dbReference>
<dbReference type="AlphaFoldDB" id="A0A919HUB2"/>
<protein>
    <submittedName>
        <fullName evidence="2">Uncharacterized protein</fullName>
    </submittedName>
</protein>
<feature type="region of interest" description="Disordered" evidence="1">
    <location>
        <begin position="77"/>
        <end position="110"/>
    </location>
</feature>
<feature type="compositionally biased region" description="Basic residues" evidence="1">
    <location>
        <begin position="101"/>
        <end position="110"/>
    </location>
</feature>
<organism evidence="2 3">
    <name type="scientific">Klebsiella pneumoniae</name>
    <dbReference type="NCBI Taxonomy" id="573"/>
    <lineage>
        <taxon>Bacteria</taxon>
        <taxon>Pseudomonadati</taxon>
        <taxon>Pseudomonadota</taxon>
        <taxon>Gammaproteobacteria</taxon>
        <taxon>Enterobacterales</taxon>
        <taxon>Enterobacteriaceae</taxon>
        <taxon>Klebsiella/Raoultella group</taxon>
        <taxon>Klebsiella</taxon>
        <taxon>Klebsiella pneumoniae complex</taxon>
    </lineage>
</organism>
<proteinExistence type="predicted"/>
<reference evidence="2" key="1">
    <citation type="submission" date="2020-10" db="EMBL/GenBank/DDBJ databases">
        <title>Genome Sequence of ESBL Producing Zambian Clinical Strains.</title>
        <authorList>
            <person name="Shawa M."/>
            <person name="Furuta Y."/>
            <person name="Simbotwe M."/>
            <person name="Mulenga E."/>
            <person name="Mubanga M."/>
            <person name="Mulenga G."/>
            <person name="Kaile C."/>
            <person name="Zorigt T."/>
            <person name="Hang'ombe B."/>
            <person name="Higashi H."/>
        </authorList>
    </citation>
    <scope>NUCLEOTIDE SEQUENCE</scope>
    <source>
        <strain evidence="2">Zam_UTH_09</strain>
    </source>
</reference>